<evidence type="ECO:0000256" key="10">
    <source>
        <dbReference type="SAM" id="MobiDB-lite"/>
    </source>
</evidence>
<dbReference type="Gene3D" id="3.40.50.300">
    <property type="entry name" value="P-loop containing nucleotide triphosphate hydrolases"/>
    <property type="match status" value="1"/>
</dbReference>
<evidence type="ECO:0000256" key="4">
    <source>
        <dbReference type="ARBA" id="ARBA00022801"/>
    </source>
</evidence>
<feature type="region of interest" description="Disordered" evidence="10">
    <location>
        <begin position="30"/>
        <end position="89"/>
    </location>
</feature>
<dbReference type="SUPFAM" id="SSF47364">
    <property type="entry name" value="Domain of the SRP/SRP receptor G-proteins"/>
    <property type="match status" value="1"/>
</dbReference>
<feature type="binding site" evidence="9">
    <location>
        <begin position="343"/>
        <end position="346"/>
    </location>
    <ligand>
        <name>GTP</name>
        <dbReference type="ChEBI" id="CHEBI:37565"/>
    </ligand>
</feature>
<evidence type="ECO:0000256" key="8">
    <source>
        <dbReference type="ARBA" id="ARBA00048027"/>
    </source>
</evidence>
<reference evidence="13" key="1">
    <citation type="journal article" date="2019" name="Int. J. Syst. Evol. Microbiol.">
        <title>The Global Catalogue of Microorganisms (GCM) 10K type strain sequencing project: providing services to taxonomists for standard genome sequencing and annotation.</title>
        <authorList>
            <consortium name="The Broad Institute Genomics Platform"/>
            <consortium name="The Broad Institute Genome Sequencing Center for Infectious Disease"/>
            <person name="Wu L."/>
            <person name="Ma J."/>
        </authorList>
    </citation>
    <scope>NUCLEOTIDE SEQUENCE [LARGE SCALE GENOMIC DNA]</scope>
    <source>
        <strain evidence="13">ZS-35-S2</strain>
    </source>
</reference>
<dbReference type="Gene3D" id="1.20.120.140">
    <property type="entry name" value="Signal recognition particle SRP54, nucleotide-binding domain"/>
    <property type="match status" value="1"/>
</dbReference>
<dbReference type="PANTHER" id="PTHR43134:SF1">
    <property type="entry name" value="SIGNAL RECOGNITION PARTICLE RECEPTOR SUBUNIT ALPHA"/>
    <property type="match status" value="1"/>
</dbReference>
<feature type="binding site" evidence="9">
    <location>
        <begin position="199"/>
        <end position="206"/>
    </location>
    <ligand>
        <name>GTP</name>
        <dbReference type="ChEBI" id="CHEBI:37565"/>
    </ligand>
</feature>
<evidence type="ECO:0000259" key="11">
    <source>
        <dbReference type="PROSITE" id="PS00300"/>
    </source>
</evidence>
<evidence type="ECO:0000256" key="1">
    <source>
        <dbReference type="ARBA" id="ARBA00022475"/>
    </source>
</evidence>
<dbReference type="SMART" id="SM00963">
    <property type="entry name" value="SRP54_N"/>
    <property type="match status" value="1"/>
</dbReference>
<dbReference type="InterPro" id="IPR003593">
    <property type="entry name" value="AAA+_ATPase"/>
</dbReference>
<dbReference type="PROSITE" id="PS00300">
    <property type="entry name" value="SRP54"/>
    <property type="match status" value="1"/>
</dbReference>
<dbReference type="RefSeq" id="WP_377421679.1">
    <property type="nucleotide sequence ID" value="NZ_JBHSPR010000010.1"/>
</dbReference>
<keyword evidence="5 9" id="KW-0342">GTP-binding</keyword>
<dbReference type="InterPro" id="IPR004390">
    <property type="entry name" value="SR_rcpt_FtsY"/>
</dbReference>
<proteinExistence type="inferred from homology"/>
<feature type="domain" description="SRP54-type proteins GTP-binding" evidence="11">
    <location>
        <begin position="364"/>
        <end position="377"/>
    </location>
</feature>
<comment type="caution">
    <text evidence="12">The sequence shown here is derived from an EMBL/GenBank/DDBJ whole genome shotgun (WGS) entry which is preliminary data.</text>
</comment>
<dbReference type="InterPro" id="IPR027417">
    <property type="entry name" value="P-loop_NTPase"/>
</dbReference>
<feature type="compositionally biased region" description="Pro residues" evidence="10">
    <location>
        <begin position="34"/>
        <end position="57"/>
    </location>
</feature>
<protein>
    <recommendedName>
        <fullName evidence="9">Signal recognition particle receptor FtsY</fullName>
        <shortName evidence="9">SRP receptor</shortName>
        <ecNumber evidence="9">3.6.5.4</ecNumber>
    </recommendedName>
</protein>
<dbReference type="SMART" id="SM00382">
    <property type="entry name" value="AAA"/>
    <property type="match status" value="1"/>
</dbReference>
<comment type="subunit">
    <text evidence="9">Part of the signal recognition particle protein translocation system, which is composed of SRP and FtsY.</text>
</comment>
<evidence type="ECO:0000256" key="6">
    <source>
        <dbReference type="ARBA" id="ARBA00023136"/>
    </source>
</evidence>
<dbReference type="PANTHER" id="PTHR43134">
    <property type="entry name" value="SIGNAL RECOGNITION PARTICLE RECEPTOR SUBUNIT ALPHA"/>
    <property type="match status" value="1"/>
</dbReference>
<keyword evidence="7 9" id="KW-0675">Receptor</keyword>
<keyword evidence="3 9" id="KW-0547">Nucleotide-binding</keyword>
<gene>
    <name evidence="9 12" type="primary">ftsY</name>
    <name evidence="12" type="ORF">ACFP2T_14580</name>
</gene>
<dbReference type="EMBL" id="JBHSPR010000010">
    <property type="protein sequence ID" value="MFC6017431.1"/>
    <property type="molecule type" value="Genomic_DNA"/>
</dbReference>
<evidence type="ECO:0000256" key="5">
    <source>
        <dbReference type="ARBA" id="ARBA00023134"/>
    </source>
</evidence>
<dbReference type="InterPro" id="IPR013822">
    <property type="entry name" value="Signal_recog_particl_SRP54_hlx"/>
</dbReference>
<dbReference type="Proteomes" id="UP001596203">
    <property type="component" value="Unassembled WGS sequence"/>
</dbReference>
<evidence type="ECO:0000313" key="13">
    <source>
        <dbReference type="Proteomes" id="UP001596203"/>
    </source>
</evidence>
<dbReference type="EC" id="3.6.5.4" evidence="9"/>
<dbReference type="HAMAP" id="MF_00920">
    <property type="entry name" value="FtsY"/>
    <property type="match status" value="1"/>
</dbReference>
<dbReference type="NCBIfam" id="TIGR00064">
    <property type="entry name" value="ftsY"/>
    <property type="match status" value="1"/>
</dbReference>
<sequence length="399" mass="41566">MDNIVVMAAVAAVLLLLLVGLTVGAVVTRRGRRPAPPVPPIPPAPPVPPVPTSPPPTELAAPPVEAPTAPPVQVPPVEAPPVERPEPTAGRLVRLRARLSRSQNVFGKGLLTLLSRDHLDEEVWEEIEDSLIGADVGVEATRVIVDRLRERTAVLGTRSASELRGLLADELVSALDPTLDRTLRATRPGDTPAVLLMVGVNGAGKTTTCGKVARVLIADGRTVVLGAADTFRAAAAEQLTTWASRVGAEVVRGPEGADPASVAFDAVQRGIEASVDTVLIDTAGRLQNKVGLMDELGKIKRVVSRHGPVDETLLVLDATTGQNGLEQARVFTEVVDVTGVVLTKLDGTAKGGIVIAVQRKLGIPVKLVGLGEGPDDLAPFDPAQFVDALLGTEPLGVDA</sequence>
<dbReference type="SUPFAM" id="SSF52540">
    <property type="entry name" value="P-loop containing nucleoside triphosphate hydrolases"/>
    <property type="match status" value="1"/>
</dbReference>
<evidence type="ECO:0000256" key="2">
    <source>
        <dbReference type="ARBA" id="ARBA00022490"/>
    </source>
</evidence>
<comment type="subcellular location">
    <subcellularLocation>
        <location evidence="9">Cell membrane</location>
        <topology evidence="9">Peripheral membrane protein</topology>
        <orientation evidence="9">Cytoplasmic side</orientation>
    </subcellularLocation>
    <subcellularLocation>
        <location evidence="9">Cytoplasm</location>
    </subcellularLocation>
</comment>
<dbReference type="SMART" id="SM00962">
    <property type="entry name" value="SRP54"/>
    <property type="match status" value="1"/>
</dbReference>
<feature type="binding site" evidence="9">
    <location>
        <begin position="281"/>
        <end position="285"/>
    </location>
    <ligand>
        <name>GTP</name>
        <dbReference type="ChEBI" id="CHEBI:37565"/>
    </ligand>
</feature>
<keyword evidence="4 9" id="KW-0378">Hydrolase</keyword>
<comment type="catalytic activity">
    <reaction evidence="8 9">
        <text>GTP + H2O = GDP + phosphate + H(+)</text>
        <dbReference type="Rhea" id="RHEA:19669"/>
        <dbReference type="ChEBI" id="CHEBI:15377"/>
        <dbReference type="ChEBI" id="CHEBI:15378"/>
        <dbReference type="ChEBI" id="CHEBI:37565"/>
        <dbReference type="ChEBI" id="CHEBI:43474"/>
        <dbReference type="ChEBI" id="CHEBI:58189"/>
        <dbReference type="EC" id="3.6.5.4"/>
    </reaction>
</comment>
<evidence type="ECO:0000256" key="7">
    <source>
        <dbReference type="ARBA" id="ARBA00023170"/>
    </source>
</evidence>
<comment type="function">
    <text evidence="9">Involved in targeting and insertion of nascent membrane proteins into the cytoplasmic membrane. Acts as a receptor for the complex formed by the signal recognition particle (SRP) and the ribosome-nascent chain (RNC).</text>
</comment>
<evidence type="ECO:0000313" key="12">
    <source>
        <dbReference type="EMBL" id="MFC6017431.1"/>
    </source>
</evidence>
<dbReference type="InterPro" id="IPR000897">
    <property type="entry name" value="SRP54_GTPase_dom"/>
</dbReference>
<accession>A0ABW1K861</accession>
<keyword evidence="2 9" id="KW-0963">Cytoplasm</keyword>
<keyword evidence="6 9" id="KW-0472">Membrane</keyword>
<dbReference type="InterPro" id="IPR036225">
    <property type="entry name" value="SRP/SRP_N"/>
</dbReference>
<organism evidence="12 13">
    <name type="scientific">Plantactinospora solaniradicis</name>
    <dbReference type="NCBI Taxonomy" id="1723736"/>
    <lineage>
        <taxon>Bacteria</taxon>
        <taxon>Bacillati</taxon>
        <taxon>Actinomycetota</taxon>
        <taxon>Actinomycetes</taxon>
        <taxon>Micromonosporales</taxon>
        <taxon>Micromonosporaceae</taxon>
        <taxon>Plantactinospora</taxon>
    </lineage>
</organism>
<name>A0ABW1K861_9ACTN</name>
<keyword evidence="13" id="KW-1185">Reference proteome</keyword>
<dbReference type="Pfam" id="PF02881">
    <property type="entry name" value="SRP54_N"/>
    <property type="match status" value="1"/>
</dbReference>
<feature type="compositionally biased region" description="Pro residues" evidence="10">
    <location>
        <begin position="64"/>
        <end position="79"/>
    </location>
</feature>
<evidence type="ECO:0000256" key="9">
    <source>
        <dbReference type="HAMAP-Rule" id="MF_00920"/>
    </source>
</evidence>
<comment type="similarity">
    <text evidence="9">Belongs to the GTP-binding SRP family. FtsY subfamily.</text>
</comment>
<dbReference type="Pfam" id="PF00448">
    <property type="entry name" value="SRP54"/>
    <property type="match status" value="1"/>
</dbReference>
<dbReference type="InterPro" id="IPR042101">
    <property type="entry name" value="SRP54_N_sf"/>
</dbReference>
<evidence type="ECO:0000256" key="3">
    <source>
        <dbReference type="ARBA" id="ARBA00022741"/>
    </source>
</evidence>
<keyword evidence="1 9" id="KW-1003">Cell membrane</keyword>